<dbReference type="Proteomes" id="UP000478052">
    <property type="component" value="Unassembled WGS sequence"/>
</dbReference>
<evidence type="ECO:0000259" key="3">
    <source>
        <dbReference type="PROSITE" id="PS50158"/>
    </source>
</evidence>
<feature type="region of interest" description="Disordered" evidence="2">
    <location>
        <begin position="193"/>
        <end position="227"/>
    </location>
</feature>
<accession>A0A6G0Y2J2</accession>
<dbReference type="EMBL" id="VUJU01006677">
    <property type="protein sequence ID" value="KAF0747899.1"/>
    <property type="molecule type" value="Genomic_DNA"/>
</dbReference>
<proteinExistence type="predicted"/>
<dbReference type="SMART" id="SM00343">
    <property type="entry name" value="ZnF_C2HC"/>
    <property type="match status" value="2"/>
</dbReference>
<comment type="caution">
    <text evidence="4">The sequence shown here is derived from an EMBL/GenBank/DDBJ whole genome shotgun (WGS) entry which is preliminary data.</text>
</comment>
<dbReference type="GO" id="GO:0003676">
    <property type="term" value="F:nucleic acid binding"/>
    <property type="evidence" value="ECO:0007669"/>
    <property type="project" value="InterPro"/>
</dbReference>
<protein>
    <recommendedName>
        <fullName evidence="3">CCHC-type domain-containing protein</fullName>
    </recommendedName>
</protein>
<dbReference type="InterPro" id="IPR036875">
    <property type="entry name" value="Znf_CCHC_sf"/>
</dbReference>
<reference evidence="4 5" key="1">
    <citation type="submission" date="2019-08" db="EMBL/GenBank/DDBJ databases">
        <title>Whole genome of Aphis craccivora.</title>
        <authorList>
            <person name="Voronova N.V."/>
            <person name="Shulinski R.S."/>
            <person name="Bandarenka Y.V."/>
            <person name="Zhorov D.G."/>
            <person name="Warner D."/>
        </authorList>
    </citation>
    <scope>NUCLEOTIDE SEQUENCE [LARGE SCALE GENOMIC DNA]</scope>
    <source>
        <strain evidence="4">180601</strain>
        <tissue evidence="4">Whole Body</tissue>
    </source>
</reference>
<name>A0A6G0Y2J2_APHCR</name>
<dbReference type="OrthoDB" id="427960at2759"/>
<sequence length="514" mass="58196">MGNDEPVNMQAAGSEFDAKGLVLALLEQNRLRKQQMDKFINKLMEQKIMAQPSSPMLPITSQTVSMFNGETGDTGVAAEWLGALKAVALVNKWSDTCILETSRSHLEGAAKNWYSSHMSELDTFAKFTAAFEHTFTRKVIRMCRRLGLSAIEIKKMLCVGLYSRELSSTLLSNGHTSESELLADIRMYNDVDHNRSERFRNPSQPKRSPKPVAEKEPAPTWSKLDSKPGVTVSPCTGPRCYNCQSFGYIARDCTETRRPLRCSKCKQDGHRSKYCKKITTDVNLVSTQVKNSAVHYIKQVCINEHKDQIQGFVDTGSAVCIIKKSTAERFYLKVNSKIINMWVYGKDQQVISKEETEAIMCVDKVKERIKLVVVDDELQNYDIIIVRSFTELDNVTFIKTKDKLTFGYSMKFPYQETDIPEQLTNRHAVRIKHETEVVPAESVKIVEAVADNETVEVMIINAEKSELSLHRGDHVGVLREQQPSLRTTKVPRTPITAEMVQYGSTFDQDEVNEL</sequence>
<dbReference type="PROSITE" id="PS50158">
    <property type="entry name" value="ZF_CCHC"/>
    <property type="match status" value="1"/>
</dbReference>
<organism evidence="4 5">
    <name type="scientific">Aphis craccivora</name>
    <name type="common">Cowpea aphid</name>
    <dbReference type="NCBI Taxonomy" id="307492"/>
    <lineage>
        <taxon>Eukaryota</taxon>
        <taxon>Metazoa</taxon>
        <taxon>Ecdysozoa</taxon>
        <taxon>Arthropoda</taxon>
        <taxon>Hexapoda</taxon>
        <taxon>Insecta</taxon>
        <taxon>Pterygota</taxon>
        <taxon>Neoptera</taxon>
        <taxon>Paraneoptera</taxon>
        <taxon>Hemiptera</taxon>
        <taxon>Sternorrhyncha</taxon>
        <taxon>Aphidomorpha</taxon>
        <taxon>Aphidoidea</taxon>
        <taxon>Aphididae</taxon>
        <taxon>Aphidini</taxon>
        <taxon>Aphis</taxon>
        <taxon>Aphis</taxon>
    </lineage>
</organism>
<dbReference type="AlphaFoldDB" id="A0A6G0Y2J2"/>
<dbReference type="GO" id="GO:0008270">
    <property type="term" value="F:zinc ion binding"/>
    <property type="evidence" value="ECO:0007669"/>
    <property type="project" value="UniProtKB-KW"/>
</dbReference>
<dbReference type="InterPro" id="IPR001878">
    <property type="entry name" value="Znf_CCHC"/>
</dbReference>
<dbReference type="Gene3D" id="2.40.70.10">
    <property type="entry name" value="Acid Proteases"/>
    <property type="match status" value="1"/>
</dbReference>
<evidence type="ECO:0000256" key="2">
    <source>
        <dbReference type="SAM" id="MobiDB-lite"/>
    </source>
</evidence>
<feature type="domain" description="CCHC-type" evidence="3">
    <location>
        <begin position="239"/>
        <end position="255"/>
    </location>
</feature>
<keyword evidence="5" id="KW-1185">Reference proteome</keyword>
<feature type="non-terminal residue" evidence="4">
    <location>
        <position position="514"/>
    </location>
</feature>
<dbReference type="InterPro" id="IPR021109">
    <property type="entry name" value="Peptidase_aspartic_dom_sf"/>
</dbReference>
<keyword evidence="1" id="KW-0863">Zinc-finger</keyword>
<keyword evidence="1" id="KW-0479">Metal-binding</keyword>
<evidence type="ECO:0000256" key="1">
    <source>
        <dbReference type="PROSITE-ProRule" id="PRU00047"/>
    </source>
</evidence>
<dbReference type="SUPFAM" id="SSF57756">
    <property type="entry name" value="Retrovirus zinc finger-like domains"/>
    <property type="match status" value="1"/>
</dbReference>
<dbReference type="Gene3D" id="4.10.60.10">
    <property type="entry name" value="Zinc finger, CCHC-type"/>
    <property type="match status" value="1"/>
</dbReference>
<keyword evidence="1" id="KW-0862">Zinc</keyword>
<evidence type="ECO:0000313" key="4">
    <source>
        <dbReference type="EMBL" id="KAF0747899.1"/>
    </source>
</evidence>
<evidence type="ECO:0000313" key="5">
    <source>
        <dbReference type="Proteomes" id="UP000478052"/>
    </source>
</evidence>
<gene>
    <name evidence="4" type="ORF">FWK35_00022577</name>
</gene>